<feature type="region of interest" description="Disordered" evidence="1">
    <location>
        <begin position="253"/>
        <end position="320"/>
    </location>
</feature>
<feature type="compositionally biased region" description="Basic and acidic residues" evidence="1">
    <location>
        <begin position="100"/>
        <end position="109"/>
    </location>
</feature>
<protein>
    <submittedName>
        <fullName evidence="2">tRNA (Adenine(58)-N(1))-methyltransferase</fullName>
        <ecNumber evidence="2">2.1.1.220</ecNumber>
    </submittedName>
</protein>
<feature type="compositionally biased region" description="Basic residues" evidence="1">
    <location>
        <begin position="51"/>
        <end position="64"/>
    </location>
</feature>
<keyword evidence="2" id="KW-0808">Transferase</keyword>
<reference evidence="2" key="1">
    <citation type="submission" date="2020-02" db="EMBL/GenBank/DDBJ databases">
        <authorList>
            <person name="Meier V. D."/>
        </authorList>
    </citation>
    <scope>NUCLEOTIDE SEQUENCE</scope>
    <source>
        <strain evidence="2">AVDCRST_MAG07</strain>
    </source>
</reference>
<dbReference type="GO" id="GO:0032259">
    <property type="term" value="P:methylation"/>
    <property type="evidence" value="ECO:0007669"/>
    <property type="project" value="UniProtKB-KW"/>
</dbReference>
<feature type="compositionally biased region" description="Basic residues" evidence="1">
    <location>
        <begin position="180"/>
        <end position="193"/>
    </location>
</feature>
<sequence>DPRSTGRQPAGRRRAPPRPAAARRPGAADRPQGPDAHDHPGAGAPVPHPQGHPRARHAHRRSRGRGRDDRRHRLPRAATAAVGLRAVDAARSAGRLPQGRRPDRADGRRLPRRARRRGRGRLGRAVAEPAACGGGGRPAVVVRAPRRLRRDRPRERRALLRRTAPGVEHHGRRPGPSARRERHRHRRRPRGPGHARALGGARRRLARPAPGRAGLLLRRDHHPAVDHGRGPARARHVHRAAVLGVARARLARRGAGRAAGAPDDRPHRVPVHRPADGRRGRPAGAPAAAEQGGVRRAGRRRAGRRRPGRAHGAVPARPAL</sequence>
<name>A0A6J4KPQ1_9ACTN</name>
<evidence type="ECO:0000256" key="1">
    <source>
        <dbReference type="SAM" id="MobiDB-lite"/>
    </source>
</evidence>
<accession>A0A6J4KPQ1</accession>
<feature type="compositionally biased region" description="Low complexity" evidence="1">
    <location>
        <begin position="20"/>
        <end position="34"/>
    </location>
</feature>
<keyword evidence="2" id="KW-0489">Methyltransferase</keyword>
<dbReference type="EMBL" id="CADCUB010000027">
    <property type="protein sequence ID" value="CAA9310684.1"/>
    <property type="molecule type" value="Genomic_DNA"/>
</dbReference>
<gene>
    <name evidence="2" type="ORF">AVDCRST_MAG07-564</name>
</gene>
<feature type="non-terminal residue" evidence="2">
    <location>
        <position position="1"/>
    </location>
</feature>
<feature type="non-terminal residue" evidence="2">
    <location>
        <position position="320"/>
    </location>
</feature>
<evidence type="ECO:0000313" key="2">
    <source>
        <dbReference type="EMBL" id="CAA9310684.1"/>
    </source>
</evidence>
<feature type="compositionally biased region" description="Basic and acidic residues" evidence="1">
    <location>
        <begin position="262"/>
        <end position="279"/>
    </location>
</feature>
<proteinExistence type="predicted"/>
<feature type="compositionally biased region" description="Basic residues" evidence="1">
    <location>
        <begin position="296"/>
        <end position="309"/>
    </location>
</feature>
<dbReference type="GO" id="GO:0160107">
    <property type="term" value="F:tRNA (adenine(58)-N1)-methyltransferase activity"/>
    <property type="evidence" value="ECO:0007669"/>
    <property type="project" value="UniProtKB-EC"/>
</dbReference>
<organism evidence="2">
    <name type="scientific">uncultured Frankineae bacterium</name>
    <dbReference type="NCBI Taxonomy" id="437475"/>
    <lineage>
        <taxon>Bacteria</taxon>
        <taxon>Bacillati</taxon>
        <taxon>Actinomycetota</taxon>
        <taxon>Actinomycetes</taxon>
        <taxon>Frankiales</taxon>
        <taxon>environmental samples</taxon>
    </lineage>
</organism>
<feature type="compositionally biased region" description="Low complexity" evidence="1">
    <location>
        <begin position="207"/>
        <end position="216"/>
    </location>
</feature>
<dbReference type="EC" id="2.1.1.220" evidence="2"/>
<feature type="compositionally biased region" description="Low complexity" evidence="1">
    <location>
        <begin position="310"/>
        <end position="320"/>
    </location>
</feature>
<feature type="compositionally biased region" description="Basic residues" evidence="1">
    <location>
        <begin position="110"/>
        <end position="122"/>
    </location>
</feature>
<feature type="region of interest" description="Disordered" evidence="1">
    <location>
        <begin position="1"/>
        <end position="236"/>
    </location>
</feature>
<feature type="compositionally biased region" description="Low complexity" evidence="1">
    <location>
        <begin position="282"/>
        <end position="294"/>
    </location>
</feature>
<dbReference type="AlphaFoldDB" id="A0A6J4KPQ1"/>